<keyword evidence="4" id="KW-1185">Reference proteome</keyword>
<dbReference type="PANTHER" id="PTHR43751">
    <property type="entry name" value="SULFATASE"/>
    <property type="match status" value="1"/>
</dbReference>
<feature type="domain" description="Sulfatase N-terminal" evidence="2">
    <location>
        <begin position="32"/>
        <end position="324"/>
    </location>
</feature>
<dbReference type="InterPro" id="IPR052701">
    <property type="entry name" value="GAG_Ulvan_Degrading_Sulfatases"/>
</dbReference>
<evidence type="ECO:0000256" key="1">
    <source>
        <dbReference type="SAM" id="SignalP"/>
    </source>
</evidence>
<protein>
    <submittedName>
        <fullName evidence="3">Sulfatase</fullName>
    </submittedName>
</protein>
<evidence type="ECO:0000259" key="2">
    <source>
        <dbReference type="Pfam" id="PF00884"/>
    </source>
</evidence>
<evidence type="ECO:0000313" key="4">
    <source>
        <dbReference type="Proteomes" id="UP000622317"/>
    </source>
</evidence>
<dbReference type="AlphaFoldDB" id="A0A927IIP3"/>
<feature type="signal peptide" evidence="1">
    <location>
        <begin position="1"/>
        <end position="24"/>
    </location>
</feature>
<gene>
    <name evidence="3" type="ORF">IEN85_14490</name>
</gene>
<dbReference type="InterPro" id="IPR000917">
    <property type="entry name" value="Sulfatase_N"/>
</dbReference>
<dbReference type="RefSeq" id="WP_191617801.1">
    <property type="nucleotide sequence ID" value="NZ_JACYFG010000036.1"/>
</dbReference>
<feature type="chain" id="PRO_5037955140" evidence="1">
    <location>
        <begin position="25"/>
        <end position="530"/>
    </location>
</feature>
<name>A0A927IIP3_9BACT</name>
<sequence length="530" mass="60414">MIRNIFLTTLATVTLLASSSHLQADDLSPSRPNILFAIADDASWKHFGAYGATWIDTPHFDQLASNGLLFTKAYTPNAKCGPSRTALLTGRNSWQLEELANHWVDYPVGKYQTYHETLDKNGYHVGYTGKGWSPGDPGTLPNGKKRALLAKTYNQAKLNPPAEYISNIDYTENFRNFLADRQAGQPFCFWYGSNEPHRAYEYGAGIKYGNKQLSDIPKVPEFWPDTEEVRTDMLDYAYEIEWFDKHLGNMIEILRETGELDNTLIIVTSDNGMPFPRVKGQEYEYSNHMPFAIMWPNGITRPGRIIDDYVSFIDVAPTILELAQVDGEAEGMAPITGKSLTSLLYSDRSGRIDPARNYALIGKERHDIGRPNDTGYPIRGIFKDDFLLLQNFKTERWPAGHPQTGYMNIDKSPTKTAVLEARYQPDQRLYWQWNVGKRPELEFYDVANDEACIHNLANSPVYQERIKEMHALMLAELEKQNDPRLAGKGDSFDQYEFGRDGMINFFNKLMNGTQEDMGWYNPADVQPEED</sequence>
<dbReference type="InterPro" id="IPR017850">
    <property type="entry name" value="Alkaline_phosphatase_core_sf"/>
</dbReference>
<reference evidence="3" key="1">
    <citation type="submission" date="2020-09" db="EMBL/GenBank/DDBJ databases">
        <title>Pelagicoccus enzymogenes sp. nov. with an EPS production, isolated from marine sediment.</title>
        <authorList>
            <person name="Feng X."/>
        </authorList>
    </citation>
    <scope>NUCLEOTIDE SEQUENCE</scope>
    <source>
        <strain evidence="3">NFK12</strain>
    </source>
</reference>
<organism evidence="3 4">
    <name type="scientific">Pelagicoccus enzymogenes</name>
    <dbReference type="NCBI Taxonomy" id="2773457"/>
    <lineage>
        <taxon>Bacteria</taxon>
        <taxon>Pseudomonadati</taxon>
        <taxon>Verrucomicrobiota</taxon>
        <taxon>Opitutia</taxon>
        <taxon>Puniceicoccales</taxon>
        <taxon>Pelagicoccaceae</taxon>
        <taxon>Pelagicoccus</taxon>
    </lineage>
</organism>
<proteinExistence type="predicted"/>
<evidence type="ECO:0000313" key="3">
    <source>
        <dbReference type="EMBL" id="MBD5780705.1"/>
    </source>
</evidence>
<dbReference type="CDD" id="cd16027">
    <property type="entry name" value="SGSH"/>
    <property type="match status" value="1"/>
</dbReference>
<dbReference type="SUPFAM" id="SSF53649">
    <property type="entry name" value="Alkaline phosphatase-like"/>
    <property type="match status" value="1"/>
</dbReference>
<comment type="caution">
    <text evidence="3">The sequence shown here is derived from an EMBL/GenBank/DDBJ whole genome shotgun (WGS) entry which is preliminary data.</text>
</comment>
<keyword evidence="1" id="KW-0732">Signal</keyword>
<dbReference type="Pfam" id="PF00884">
    <property type="entry name" value="Sulfatase"/>
    <property type="match status" value="1"/>
</dbReference>
<dbReference type="EMBL" id="JACYFG010000036">
    <property type="protein sequence ID" value="MBD5780705.1"/>
    <property type="molecule type" value="Genomic_DNA"/>
</dbReference>
<dbReference type="Proteomes" id="UP000622317">
    <property type="component" value="Unassembled WGS sequence"/>
</dbReference>
<dbReference type="Gene3D" id="3.40.720.10">
    <property type="entry name" value="Alkaline Phosphatase, subunit A"/>
    <property type="match status" value="1"/>
</dbReference>
<dbReference type="PANTHER" id="PTHR43751:SF1">
    <property type="entry name" value="SULFATASE ATSG-RELATED"/>
    <property type="match status" value="1"/>
</dbReference>
<accession>A0A927IIP3</accession>